<name>A0AAD4Y1L9_OVIAM</name>
<feature type="transmembrane region" description="Helical" evidence="3">
    <location>
        <begin position="128"/>
        <end position="146"/>
    </location>
</feature>
<feature type="region of interest" description="Disordered" evidence="2">
    <location>
        <begin position="250"/>
        <end position="305"/>
    </location>
</feature>
<evidence type="ECO:0000256" key="1">
    <source>
        <dbReference type="ARBA" id="ARBA00004141"/>
    </source>
</evidence>
<feature type="region of interest" description="Disordered" evidence="2">
    <location>
        <begin position="1"/>
        <end position="50"/>
    </location>
</feature>
<protein>
    <recommendedName>
        <fullName evidence="6">MARVEL domain-containing protein</fullName>
    </recommendedName>
</protein>
<evidence type="ECO:0000313" key="5">
    <source>
        <dbReference type="Proteomes" id="UP001214576"/>
    </source>
</evidence>
<dbReference type="EMBL" id="JAKZEL010000019">
    <property type="protein sequence ID" value="KAI4534295.1"/>
    <property type="molecule type" value="Genomic_DNA"/>
</dbReference>
<organism evidence="4 5">
    <name type="scientific">Ovis ammon polii</name>
    <dbReference type="NCBI Taxonomy" id="230172"/>
    <lineage>
        <taxon>Eukaryota</taxon>
        <taxon>Metazoa</taxon>
        <taxon>Chordata</taxon>
        <taxon>Craniata</taxon>
        <taxon>Vertebrata</taxon>
        <taxon>Euteleostomi</taxon>
        <taxon>Mammalia</taxon>
        <taxon>Eutheria</taxon>
        <taxon>Laurasiatheria</taxon>
        <taxon>Artiodactyla</taxon>
        <taxon>Ruminantia</taxon>
        <taxon>Pecora</taxon>
        <taxon>Bovidae</taxon>
        <taxon>Caprinae</taxon>
        <taxon>Ovis</taxon>
    </lineage>
</organism>
<dbReference type="InterPro" id="IPR036259">
    <property type="entry name" value="MFS_trans_sf"/>
</dbReference>
<comment type="caution">
    <text evidence="4">The sequence shown here is derived from an EMBL/GenBank/DDBJ whole genome shotgun (WGS) entry which is preliminary data.</text>
</comment>
<evidence type="ECO:0008006" key="6">
    <source>
        <dbReference type="Google" id="ProtNLM"/>
    </source>
</evidence>
<keyword evidence="3" id="KW-0812">Transmembrane</keyword>
<keyword evidence="5" id="KW-1185">Reference proteome</keyword>
<proteinExistence type="predicted"/>
<keyword evidence="3" id="KW-1133">Transmembrane helix</keyword>
<evidence type="ECO:0000256" key="2">
    <source>
        <dbReference type="SAM" id="MobiDB-lite"/>
    </source>
</evidence>
<comment type="subcellular location">
    <subcellularLocation>
        <location evidence="1">Membrane</location>
        <topology evidence="1">Multi-pass membrane protein</topology>
    </subcellularLocation>
</comment>
<dbReference type="Proteomes" id="UP001214576">
    <property type="component" value="Unassembled WGS sequence"/>
</dbReference>
<feature type="transmembrane region" description="Helical" evidence="3">
    <location>
        <begin position="217"/>
        <end position="237"/>
    </location>
</feature>
<dbReference type="SUPFAM" id="SSF103473">
    <property type="entry name" value="MFS general substrate transporter"/>
    <property type="match status" value="1"/>
</dbReference>
<gene>
    <name evidence="4" type="ORF">MG293_015155</name>
</gene>
<evidence type="ECO:0000313" key="4">
    <source>
        <dbReference type="EMBL" id="KAI4534295.1"/>
    </source>
</evidence>
<keyword evidence="3" id="KW-0472">Membrane</keyword>
<feature type="transmembrane region" description="Helical" evidence="3">
    <location>
        <begin position="103"/>
        <end position="121"/>
    </location>
</feature>
<accession>A0AAD4Y1L9</accession>
<feature type="transmembrane region" description="Helical" evidence="3">
    <location>
        <begin position="181"/>
        <end position="205"/>
    </location>
</feature>
<dbReference type="GO" id="GO:0016020">
    <property type="term" value="C:membrane"/>
    <property type="evidence" value="ECO:0007669"/>
    <property type="project" value="UniProtKB-SubCell"/>
</dbReference>
<sequence length="305" mass="33479">MDAQKLNPPSKGLKSRATLSRSVHIAEGPHPERSGRSTLSEHGVSAAPSASLLKQPATLSQEEKEAIQKRAEGRAKVPPKFRDSIKRFFFSPTGALKIIRLDLINSFITAVFLVIVAILAIQEKERRHLFYIGGGCLIGSLIMFTGTTVHPILTLIITMEISIFIFFIIIYTFAIQRYVPFILWPISDLLNDLFSCGFLVGGAVFAIRSRQTVPPNYVTAVVFIGVAALFALVDVCLQKKHFKGKKVKRNVLVPPPPKEPEKPKPAEKTAEEGKKKEAAKPKDTKAKPDAKKGEADKGKAKGGKK</sequence>
<feature type="transmembrane region" description="Helical" evidence="3">
    <location>
        <begin position="152"/>
        <end position="174"/>
    </location>
</feature>
<feature type="compositionally biased region" description="Basic and acidic residues" evidence="2">
    <location>
        <begin position="258"/>
        <end position="299"/>
    </location>
</feature>
<evidence type="ECO:0000256" key="3">
    <source>
        <dbReference type="SAM" id="Phobius"/>
    </source>
</evidence>
<reference evidence="4" key="1">
    <citation type="submission" date="2022-03" db="EMBL/GenBank/DDBJ databases">
        <title>Genomic analyses of argali, domestic sheep and their hybrids provide insights into chromosomal evolution, heterosis and genetic basis of agronomic traits.</title>
        <authorList>
            <person name="Li M."/>
        </authorList>
    </citation>
    <scope>NUCLEOTIDE SEQUENCE</scope>
    <source>
        <strain evidence="4">CAU-MHL-2022a</strain>
        <tissue evidence="4">Skin</tissue>
    </source>
</reference>
<dbReference type="AlphaFoldDB" id="A0AAD4Y1L9"/>